<dbReference type="EMBL" id="LN868507">
    <property type="protein sequence ID" value="CRX79091.1"/>
    <property type="molecule type" value="Genomic_DNA"/>
</dbReference>
<feature type="region of interest" description="Disordered" evidence="2">
    <location>
        <begin position="398"/>
        <end position="425"/>
    </location>
</feature>
<evidence type="ECO:0000256" key="1">
    <source>
        <dbReference type="ARBA" id="ARBA00024339"/>
    </source>
</evidence>
<name>A0A0H5FSZ7_9BASI</name>
<dbReference type="GO" id="GO:0005802">
    <property type="term" value="C:trans-Golgi network"/>
    <property type="evidence" value="ECO:0007669"/>
    <property type="project" value="TreeGrafter"/>
</dbReference>
<accession>A0A0H5FSZ7</accession>
<dbReference type="PANTHER" id="PTHR13465">
    <property type="entry name" value="UPF0183 PROTEIN"/>
    <property type="match status" value="1"/>
</dbReference>
<evidence type="ECO:0000256" key="2">
    <source>
        <dbReference type="SAM" id="MobiDB-lite"/>
    </source>
</evidence>
<feature type="compositionally biased region" description="Polar residues" evidence="2">
    <location>
        <begin position="402"/>
        <end position="411"/>
    </location>
</feature>
<dbReference type="Pfam" id="PF03676">
    <property type="entry name" value="PHAF1"/>
    <property type="match status" value="1"/>
</dbReference>
<dbReference type="InterPro" id="IPR005373">
    <property type="entry name" value="PHAF1"/>
</dbReference>
<gene>
    <name evidence="3" type="ORF">ls5930a1_00141</name>
</gene>
<sequence length="489" mass="52144">MIRPLDLLPGESLGPFALGSTLFSVLNLLRSQRTAYPSAKLVWDDEASSPTLNCGARSTDYIDLQAPSASEIHLILTSPPLALLFEPLSQRLARIEVTGEAGSWIAYRGQGLREGRGDEEEDVVKTVRRVMGPTYNSGPESGEGEEVLGYPGVAFSVARRADGGSSLARIILTPLPTPPNIPVGQAWLHPVLPDSPAVAEGDLSLVEIKLDSHRKPSSVSLHFHSGDGTPAPPVVLRIGATTSEDLMCDLGSPVRTFWKEDDRMSIHVSRSSVDPALQRAVSLLSHLPSPELTLSSSTANPYFVSHPHLGLTFLLHPTKHILLKIILHSNLPGEINFGRTSRCRWELVDSGGERRSSLDPFSSIAELLASRPSVEKIGSRSIPGADGLLNVNSGAGSRVGSVDSNRSGSPASTGSKVGGKKGRGRTVEIEVFRPSSTTPENEVERPMVLDRAADGGEGPVKGKTTEIHGFPGIALEVTGSGDIETVWLF</sequence>
<evidence type="ECO:0000313" key="3">
    <source>
        <dbReference type="EMBL" id="CRX79091.1"/>
    </source>
</evidence>
<dbReference type="InterPro" id="IPR039156">
    <property type="entry name" value="PHAF1/BROMI"/>
</dbReference>
<dbReference type="AlphaFoldDB" id="A0A0H5FSZ7"/>
<dbReference type="GO" id="GO:0043001">
    <property type="term" value="P:Golgi to plasma membrane protein transport"/>
    <property type="evidence" value="ECO:0007669"/>
    <property type="project" value="TreeGrafter"/>
</dbReference>
<dbReference type="PANTHER" id="PTHR13465:SF2">
    <property type="entry name" value="PHAGOSOME ASSEMBLY FACTOR 1"/>
    <property type="match status" value="1"/>
</dbReference>
<protein>
    <submittedName>
        <fullName evidence="3">Uncharacterized protein</fullName>
    </submittedName>
</protein>
<organism evidence="3">
    <name type="scientific">Leucosporidium scottii</name>
    <dbReference type="NCBI Taxonomy" id="5278"/>
    <lineage>
        <taxon>Eukaryota</taxon>
        <taxon>Fungi</taxon>
        <taxon>Dikarya</taxon>
        <taxon>Basidiomycota</taxon>
        <taxon>Pucciniomycotina</taxon>
        <taxon>Microbotryomycetes</taxon>
        <taxon>Leucosporidiales</taxon>
        <taxon>Leucosporidium</taxon>
    </lineage>
</organism>
<proteinExistence type="inferred from homology"/>
<comment type="similarity">
    <text evidence="1">Belongs to the PHAF1 family.</text>
</comment>
<reference evidence="3" key="1">
    <citation type="submission" date="2015-06" db="EMBL/GenBank/DDBJ databases">
        <title>Genetic Architecture Underlying Mating-Type Determination in the Yeast Leucosporidium scottii and the Evolution of Mating Systems in Basidiomycetes.</title>
        <authorList>
            <person name="Maia T.M."/>
            <person name="Lopes S."/>
            <person name="Almeida J.M.G.C.F."/>
            <person name="Rosa L.H."/>
            <person name="Sampaio J.P."/>
            <person name="Goncalves P."/>
            <person name="Coelho M.A."/>
        </authorList>
    </citation>
    <scope>NUCLEOTIDE SEQUENCE</scope>
</reference>